<evidence type="ECO:0000256" key="7">
    <source>
        <dbReference type="ARBA" id="ARBA00023237"/>
    </source>
</evidence>
<dbReference type="InterPro" id="IPR012910">
    <property type="entry name" value="Plug_dom"/>
</dbReference>
<feature type="domain" description="Outer membrane protein beta-barrel" evidence="11">
    <location>
        <begin position="408"/>
        <end position="838"/>
    </location>
</feature>
<dbReference type="InterPro" id="IPR041700">
    <property type="entry name" value="OMP_b-brl_3"/>
</dbReference>
<gene>
    <name evidence="12" type="ORF">SAMN02745131_01468</name>
</gene>
<keyword evidence="7 8" id="KW-0998">Cell outer membrane</keyword>
<dbReference type="AlphaFoldDB" id="A0A1M4XGC9"/>
<dbReference type="SUPFAM" id="SSF56935">
    <property type="entry name" value="Porins"/>
    <property type="match status" value="1"/>
</dbReference>
<dbReference type="InterPro" id="IPR037066">
    <property type="entry name" value="Plug_dom_sf"/>
</dbReference>
<protein>
    <submittedName>
        <fullName evidence="12">Outer membrane receptor proteins, mostly Fe transport</fullName>
    </submittedName>
</protein>
<evidence type="ECO:0000256" key="2">
    <source>
        <dbReference type="ARBA" id="ARBA00022448"/>
    </source>
</evidence>
<name>A0A1M4XGC9_9BACT</name>
<reference evidence="12 13" key="1">
    <citation type="submission" date="2016-11" db="EMBL/GenBank/DDBJ databases">
        <authorList>
            <person name="Jaros S."/>
            <person name="Januszkiewicz K."/>
            <person name="Wedrychowicz H."/>
        </authorList>
    </citation>
    <scope>NUCLEOTIDE SEQUENCE [LARGE SCALE GENOMIC DNA]</scope>
    <source>
        <strain evidence="12 13">DSM 18119</strain>
    </source>
</reference>
<dbReference type="InterPro" id="IPR036942">
    <property type="entry name" value="Beta-barrel_TonB_sf"/>
</dbReference>
<evidence type="ECO:0000313" key="12">
    <source>
        <dbReference type="EMBL" id="SHE92717.1"/>
    </source>
</evidence>
<proteinExistence type="inferred from homology"/>
<organism evidence="12 13">
    <name type="scientific">Flavisolibacter ginsengisoli DSM 18119</name>
    <dbReference type="NCBI Taxonomy" id="1121884"/>
    <lineage>
        <taxon>Bacteria</taxon>
        <taxon>Pseudomonadati</taxon>
        <taxon>Bacteroidota</taxon>
        <taxon>Chitinophagia</taxon>
        <taxon>Chitinophagales</taxon>
        <taxon>Chitinophagaceae</taxon>
        <taxon>Flavisolibacter</taxon>
    </lineage>
</organism>
<keyword evidence="4 8" id="KW-0812">Transmembrane</keyword>
<keyword evidence="2 8" id="KW-0813">Transport</keyword>
<evidence type="ECO:0000259" key="11">
    <source>
        <dbReference type="Pfam" id="PF14905"/>
    </source>
</evidence>
<comment type="subcellular location">
    <subcellularLocation>
        <location evidence="1 8">Cell outer membrane</location>
        <topology evidence="1 8">Multi-pass membrane protein</topology>
    </subcellularLocation>
</comment>
<dbReference type="EMBL" id="FQUU01000004">
    <property type="protein sequence ID" value="SHE92717.1"/>
    <property type="molecule type" value="Genomic_DNA"/>
</dbReference>
<dbReference type="PROSITE" id="PS52016">
    <property type="entry name" value="TONB_DEPENDENT_REC_3"/>
    <property type="match status" value="1"/>
</dbReference>
<evidence type="ECO:0000313" key="13">
    <source>
        <dbReference type="Proteomes" id="UP000184048"/>
    </source>
</evidence>
<dbReference type="PANTHER" id="PTHR30069:SF29">
    <property type="entry name" value="HEMOGLOBIN AND HEMOGLOBIN-HAPTOGLOBIN-BINDING PROTEIN 1-RELATED"/>
    <property type="match status" value="1"/>
</dbReference>
<dbReference type="Pfam" id="PF07715">
    <property type="entry name" value="Plug"/>
    <property type="match status" value="1"/>
</dbReference>
<sequence>MRKFYILLLLGFISLQSFSQMPGGQMRGNGQAPAGRFYGKVVDAANKGLEAVSVTLVTTKMDSATKKPKEIIIGGMLTSSVGDFSIENVPVFGKYKLKITGIGFKELNMPVAFEMPNKNAMGNDPAAMLGALDKDLGNIKMQIDENVLGSVTVTASKPLLQMGIDRKIFNVEKNITSAGGTAVDVMKNVPSVNVDIDGNVTLRNNTPQIFVDGRPTNLTLEQIPADAIESVEIITNPSAKFDASGGTAGILNIVMKKNRRVGYSGNVRINADSRGRVGGGADINLRQNKINIFGSGNLFQRKSISTGFTDRTNFGNNDSSTHFTQNDNSGGTGQFRFGRAGIDYFIDNRNTFTVSGTLMKGKMSPNQTSDINIDSLADNMGYGSSYQHRISNTDYTFNNSRAQFSYKHNFPQTGHELTADATYDKGKSTSENNTNTNYYAMPGNVFNKTYQQIQLGGGNNESWVLQTDYANPISANSKIEVGLRASMRQSNNFNQFYTRTINGELKPTSLNTIYNNKDNVYAAYANFSNRIKNFGYQLGLRAERSDYTGDIPTKNQTFRINFPISFFPSMFLSQKLTETDEIQFNYSRRINRPNVFQLFPFIDSSDLLNVSVGNPALQPEFTNSFELSYSKTFKNRDNFIASAYFKNTNDLITRFQKIDTSISKYGVVNTYINANRMYITGLELTARNKMTNWWDLTSNVNLFTAKVSIDNQPSPEQFPSYFVKLNNTFKLPKNFSFQLSGDYQSKIISSPGGGGRGFGGGGMFGGNNTASQGYIRPNYGVDAAIKFDFLKDKKASLSLNVNDILRTRKYDAHSESTFFVQDIVRRRDPQIFRLNFNYRFGKFDANLFKRKNTKAENNVDMGNMNM</sequence>
<accession>A0A1M4XGC9</accession>
<dbReference type="Pfam" id="PF14905">
    <property type="entry name" value="OMP_b-brl_3"/>
    <property type="match status" value="1"/>
</dbReference>
<dbReference type="RefSeq" id="WP_072834666.1">
    <property type="nucleotide sequence ID" value="NZ_FQUU01000004.1"/>
</dbReference>
<feature type="signal peptide" evidence="9">
    <location>
        <begin position="1"/>
        <end position="19"/>
    </location>
</feature>
<dbReference type="GO" id="GO:0009279">
    <property type="term" value="C:cell outer membrane"/>
    <property type="evidence" value="ECO:0007669"/>
    <property type="project" value="UniProtKB-SubCell"/>
</dbReference>
<dbReference type="Gene3D" id="2.40.170.20">
    <property type="entry name" value="TonB-dependent receptor, beta-barrel domain"/>
    <property type="match status" value="1"/>
</dbReference>
<dbReference type="Proteomes" id="UP000184048">
    <property type="component" value="Unassembled WGS sequence"/>
</dbReference>
<feature type="domain" description="TonB-dependent receptor plug" evidence="10">
    <location>
        <begin position="180"/>
        <end position="249"/>
    </location>
</feature>
<evidence type="ECO:0000256" key="6">
    <source>
        <dbReference type="ARBA" id="ARBA00023136"/>
    </source>
</evidence>
<dbReference type="GO" id="GO:0044718">
    <property type="term" value="P:siderophore transmembrane transport"/>
    <property type="evidence" value="ECO:0007669"/>
    <property type="project" value="TreeGrafter"/>
</dbReference>
<keyword evidence="5 9" id="KW-0732">Signal</keyword>
<dbReference type="STRING" id="1121884.SAMN02745131_01468"/>
<dbReference type="GO" id="GO:0015344">
    <property type="term" value="F:siderophore uptake transmembrane transporter activity"/>
    <property type="evidence" value="ECO:0007669"/>
    <property type="project" value="TreeGrafter"/>
</dbReference>
<keyword evidence="12" id="KW-0675">Receptor</keyword>
<evidence type="ECO:0000256" key="8">
    <source>
        <dbReference type="PROSITE-ProRule" id="PRU01360"/>
    </source>
</evidence>
<dbReference type="PANTHER" id="PTHR30069">
    <property type="entry name" value="TONB-DEPENDENT OUTER MEMBRANE RECEPTOR"/>
    <property type="match status" value="1"/>
</dbReference>
<dbReference type="InterPro" id="IPR039426">
    <property type="entry name" value="TonB-dep_rcpt-like"/>
</dbReference>
<feature type="chain" id="PRO_5012793219" evidence="9">
    <location>
        <begin position="20"/>
        <end position="866"/>
    </location>
</feature>
<keyword evidence="13" id="KW-1185">Reference proteome</keyword>
<comment type="similarity">
    <text evidence="8">Belongs to the TonB-dependent receptor family.</text>
</comment>
<keyword evidence="3 8" id="KW-1134">Transmembrane beta strand</keyword>
<dbReference type="Gene3D" id="2.170.130.10">
    <property type="entry name" value="TonB-dependent receptor, plug domain"/>
    <property type="match status" value="1"/>
</dbReference>
<evidence type="ECO:0000256" key="3">
    <source>
        <dbReference type="ARBA" id="ARBA00022452"/>
    </source>
</evidence>
<keyword evidence="6 8" id="KW-0472">Membrane</keyword>
<evidence type="ECO:0000259" key="10">
    <source>
        <dbReference type="Pfam" id="PF07715"/>
    </source>
</evidence>
<evidence type="ECO:0000256" key="1">
    <source>
        <dbReference type="ARBA" id="ARBA00004571"/>
    </source>
</evidence>
<evidence type="ECO:0000256" key="5">
    <source>
        <dbReference type="ARBA" id="ARBA00022729"/>
    </source>
</evidence>
<evidence type="ECO:0000256" key="4">
    <source>
        <dbReference type="ARBA" id="ARBA00022692"/>
    </source>
</evidence>
<evidence type="ECO:0000256" key="9">
    <source>
        <dbReference type="SAM" id="SignalP"/>
    </source>
</evidence>